<dbReference type="Pfam" id="PF01740">
    <property type="entry name" value="STAS"/>
    <property type="match status" value="1"/>
</dbReference>
<sequence length="756" mass="83618">MRKTFANVTFDGVKEKGVAAPRRKLKRLDSEYEPSFGSKEYFRRKMGSCCTQKTLRRKVPVISWLPKYTSVDFIGDLIAGITVGFTIIPQGIAFAELANLPAQYGLYAGYLGSLIYILLGTTKEITIGPAAVICILLGGATYDNSTTFNLTFVTILCMISGCFSLLMGLLKLAPVTAGFITAAALVIIVSQFKSLLGLKGVHGEQLLELVPGVYSKLPTTNYHDMYMSLIACAVLIFMQEMKRFNWNWCIKNPERASKFQQVTFVVSSARNALVLVACAIGGYYYNEHMGQKVISLTKAVPNGGIPPPKVPDFWLPAMNETIHGEIKFAPERGLLDILKQGGSAVFIIPIICLVEQVAVCKSFSKAKPVDVNQEMISLGISQLVASFFHSMPVTGSICRSCVNAVSGVRTPFGGLWSACVVLSALLFFTPYMEHIPKPALGAIVVCAVIHMIEYEEIWHIIKTKKRDLVPLFITLGSCCTIGLEWGFLIGVVVNLLMLLIFAADPKVPIMKFKIHEDRRVVILKPDRSLHYPGVEKIHEDRRVVILKPDRSLHYPGVEKVRNLISKKAQKHMDAMIIVDCVNLIDIDFTGAKGLGSVAAALRERNQKMIFVNVCSNIDRALKGFTHGEVETYETAQDWIDTLADVNDKRIMVRSLSSLNDCDTHHNKHRYPEKMDDVEEHQEEIMDRSNGYYNNTGTNGLERYLPSGPMPVQITVPRVTVAKNHCGNCGAKVVDANGSGASPKAAHINKTSYKIRM</sequence>
<dbReference type="InterPro" id="IPR036513">
    <property type="entry name" value="STAS_dom_sf"/>
</dbReference>
<evidence type="ECO:0000259" key="6">
    <source>
        <dbReference type="PROSITE" id="PS50801"/>
    </source>
</evidence>
<dbReference type="SUPFAM" id="SSF52091">
    <property type="entry name" value="SpoIIaa-like"/>
    <property type="match status" value="1"/>
</dbReference>
<feature type="transmembrane region" description="Helical" evidence="5">
    <location>
        <begin position="481"/>
        <end position="503"/>
    </location>
</feature>
<feature type="transmembrane region" description="Helical" evidence="5">
    <location>
        <begin position="439"/>
        <end position="461"/>
    </location>
</feature>
<accession>A0A7R9BYM1</accession>
<feature type="transmembrane region" description="Helical" evidence="5">
    <location>
        <begin position="148"/>
        <end position="170"/>
    </location>
</feature>
<feature type="transmembrane region" description="Helical" evidence="5">
    <location>
        <begin position="177"/>
        <end position="196"/>
    </location>
</feature>
<evidence type="ECO:0000256" key="5">
    <source>
        <dbReference type="SAM" id="Phobius"/>
    </source>
</evidence>
<dbReference type="InterPro" id="IPR001902">
    <property type="entry name" value="SLC26A/SulP_fam"/>
</dbReference>
<dbReference type="EMBL" id="OA887794">
    <property type="protein sequence ID" value="CAD7283629.1"/>
    <property type="molecule type" value="Genomic_DNA"/>
</dbReference>
<dbReference type="AlphaFoldDB" id="A0A7R9BYM1"/>
<evidence type="ECO:0000256" key="4">
    <source>
        <dbReference type="ARBA" id="ARBA00023136"/>
    </source>
</evidence>
<dbReference type="EMBL" id="CAJPEX010005757">
    <property type="protein sequence ID" value="CAG0923781.1"/>
    <property type="molecule type" value="Genomic_DNA"/>
</dbReference>
<dbReference type="PANTHER" id="PTHR11814">
    <property type="entry name" value="SULFATE TRANSPORTER"/>
    <property type="match status" value="1"/>
</dbReference>
<protein>
    <recommendedName>
        <fullName evidence="6">STAS domain-containing protein</fullName>
    </recommendedName>
</protein>
<dbReference type="PROSITE" id="PS50801">
    <property type="entry name" value="STAS"/>
    <property type="match status" value="1"/>
</dbReference>
<dbReference type="Pfam" id="PF00916">
    <property type="entry name" value="Sulfate_transp"/>
    <property type="match status" value="1"/>
</dbReference>
<keyword evidence="8" id="KW-1185">Reference proteome</keyword>
<keyword evidence="4 5" id="KW-0472">Membrane</keyword>
<evidence type="ECO:0000313" key="7">
    <source>
        <dbReference type="EMBL" id="CAD7283629.1"/>
    </source>
</evidence>
<feature type="domain" description="STAS" evidence="6">
    <location>
        <begin position="533"/>
        <end position="622"/>
    </location>
</feature>
<keyword evidence="2 5" id="KW-0812">Transmembrane</keyword>
<keyword evidence="3 5" id="KW-1133">Transmembrane helix</keyword>
<dbReference type="InterPro" id="IPR011547">
    <property type="entry name" value="SLC26A/SulP_dom"/>
</dbReference>
<organism evidence="7">
    <name type="scientific">Notodromas monacha</name>
    <dbReference type="NCBI Taxonomy" id="399045"/>
    <lineage>
        <taxon>Eukaryota</taxon>
        <taxon>Metazoa</taxon>
        <taxon>Ecdysozoa</taxon>
        <taxon>Arthropoda</taxon>
        <taxon>Crustacea</taxon>
        <taxon>Oligostraca</taxon>
        <taxon>Ostracoda</taxon>
        <taxon>Podocopa</taxon>
        <taxon>Podocopida</taxon>
        <taxon>Cypridocopina</taxon>
        <taxon>Cypridoidea</taxon>
        <taxon>Cyprididae</taxon>
        <taxon>Notodromas</taxon>
    </lineage>
</organism>
<dbReference type="Proteomes" id="UP000678499">
    <property type="component" value="Unassembled WGS sequence"/>
</dbReference>
<evidence type="ECO:0000313" key="8">
    <source>
        <dbReference type="Proteomes" id="UP000678499"/>
    </source>
</evidence>
<dbReference type="CDD" id="cd07042">
    <property type="entry name" value="STAS_SulP_like_sulfate_transporter"/>
    <property type="match status" value="1"/>
</dbReference>
<comment type="subcellular location">
    <subcellularLocation>
        <location evidence="1">Membrane</location>
        <topology evidence="1">Multi-pass membrane protein</topology>
    </subcellularLocation>
</comment>
<proteinExistence type="predicted"/>
<evidence type="ECO:0000256" key="2">
    <source>
        <dbReference type="ARBA" id="ARBA00022692"/>
    </source>
</evidence>
<name>A0A7R9BYM1_9CRUS</name>
<feature type="transmembrane region" description="Helical" evidence="5">
    <location>
        <begin position="73"/>
        <end position="95"/>
    </location>
</feature>
<evidence type="ECO:0000256" key="3">
    <source>
        <dbReference type="ARBA" id="ARBA00022989"/>
    </source>
</evidence>
<dbReference type="GO" id="GO:0055085">
    <property type="term" value="P:transmembrane transport"/>
    <property type="evidence" value="ECO:0007669"/>
    <property type="project" value="InterPro"/>
</dbReference>
<gene>
    <name evidence="7" type="ORF">NMOB1V02_LOCUS11242</name>
</gene>
<dbReference type="GO" id="GO:0016020">
    <property type="term" value="C:membrane"/>
    <property type="evidence" value="ECO:0007669"/>
    <property type="project" value="UniProtKB-SubCell"/>
</dbReference>
<dbReference type="Gene3D" id="3.30.750.24">
    <property type="entry name" value="STAS domain"/>
    <property type="match status" value="1"/>
</dbReference>
<evidence type="ECO:0000256" key="1">
    <source>
        <dbReference type="ARBA" id="ARBA00004141"/>
    </source>
</evidence>
<reference evidence="7" key="1">
    <citation type="submission" date="2020-11" db="EMBL/GenBank/DDBJ databases">
        <authorList>
            <person name="Tran Van P."/>
        </authorList>
    </citation>
    <scope>NUCLEOTIDE SEQUENCE</scope>
</reference>
<feature type="transmembrane region" description="Helical" evidence="5">
    <location>
        <begin position="413"/>
        <end position="432"/>
    </location>
</feature>
<dbReference type="OrthoDB" id="6379988at2759"/>
<dbReference type="InterPro" id="IPR002645">
    <property type="entry name" value="STAS_dom"/>
</dbReference>